<dbReference type="KEGG" id="sfol:H3H32_01570"/>
<dbReference type="GO" id="GO:0008713">
    <property type="term" value="F:ADP-heptose-lipopolysaccharide heptosyltransferase activity"/>
    <property type="evidence" value="ECO:0007669"/>
    <property type="project" value="TreeGrafter"/>
</dbReference>
<dbReference type="RefSeq" id="WP_182460930.1">
    <property type="nucleotide sequence ID" value="NZ_CP059732.1"/>
</dbReference>
<accession>A0A7G5GXT1</accession>
<dbReference type="Gene3D" id="3.40.50.2000">
    <property type="entry name" value="Glycogen Phosphorylase B"/>
    <property type="match status" value="2"/>
</dbReference>
<dbReference type="AlphaFoldDB" id="A0A7G5GXT1"/>
<evidence type="ECO:0000313" key="2">
    <source>
        <dbReference type="Proteomes" id="UP000515369"/>
    </source>
</evidence>
<dbReference type="GO" id="GO:0005829">
    <property type="term" value="C:cytosol"/>
    <property type="evidence" value="ECO:0007669"/>
    <property type="project" value="TreeGrafter"/>
</dbReference>
<name>A0A7G5GXT1_9BACT</name>
<reference evidence="1 2" key="1">
    <citation type="submission" date="2020-07" db="EMBL/GenBank/DDBJ databases">
        <title>Spirosoma foliorum sp. nov., isolated from the leaves on the Nejang mountain Korea, Republic of.</title>
        <authorList>
            <person name="Ho H."/>
            <person name="Lee Y.-J."/>
            <person name="Nurcahyanto D.-A."/>
            <person name="Kim S.-G."/>
        </authorList>
    </citation>
    <scope>NUCLEOTIDE SEQUENCE [LARGE SCALE GENOMIC DNA]</scope>
    <source>
        <strain evidence="1 2">PL0136</strain>
    </source>
</reference>
<evidence type="ECO:0000313" key="1">
    <source>
        <dbReference type="EMBL" id="QMW03673.1"/>
    </source>
</evidence>
<dbReference type="PANTHER" id="PTHR30160">
    <property type="entry name" value="TETRAACYLDISACCHARIDE 4'-KINASE-RELATED"/>
    <property type="match status" value="1"/>
</dbReference>
<proteinExistence type="predicted"/>
<keyword evidence="2" id="KW-1185">Reference proteome</keyword>
<dbReference type="PANTHER" id="PTHR30160:SF1">
    <property type="entry name" value="LIPOPOLYSACCHARIDE 1,2-N-ACETYLGLUCOSAMINETRANSFERASE-RELATED"/>
    <property type="match status" value="1"/>
</dbReference>
<organism evidence="1 2">
    <name type="scientific">Spirosoma foliorum</name>
    <dbReference type="NCBI Taxonomy" id="2710596"/>
    <lineage>
        <taxon>Bacteria</taxon>
        <taxon>Pseudomonadati</taxon>
        <taxon>Bacteroidota</taxon>
        <taxon>Cytophagia</taxon>
        <taxon>Cytophagales</taxon>
        <taxon>Cytophagaceae</taxon>
        <taxon>Spirosoma</taxon>
    </lineage>
</organism>
<dbReference type="EMBL" id="CP059732">
    <property type="protein sequence ID" value="QMW03673.1"/>
    <property type="molecule type" value="Genomic_DNA"/>
</dbReference>
<gene>
    <name evidence="1" type="ORF">H3H32_01570</name>
</gene>
<dbReference type="GO" id="GO:0009244">
    <property type="term" value="P:lipopolysaccharide core region biosynthetic process"/>
    <property type="evidence" value="ECO:0007669"/>
    <property type="project" value="TreeGrafter"/>
</dbReference>
<dbReference type="InterPro" id="IPR051199">
    <property type="entry name" value="LPS_LOS_Heptosyltrfase"/>
</dbReference>
<protein>
    <submittedName>
        <fullName evidence="1">Glycosyltransferase family 9 protein</fullName>
    </submittedName>
</protein>
<dbReference type="Proteomes" id="UP000515369">
    <property type="component" value="Chromosome"/>
</dbReference>
<dbReference type="SUPFAM" id="SSF53756">
    <property type="entry name" value="UDP-Glycosyltransferase/glycogen phosphorylase"/>
    <property type="match status" value="1"/>
</dbReference>
<keyword evidence="1" id="KW-0808">Transferase</keyword>
<sequence length="406" mass="46301">MIGKSRKYCAPRRIGYPLQLLDVVVDQYARGSYSQRDYGSLNTEAPSILLMTSGHLGDALILSYAFPLIRKRYPKAQIDVLAGSWCDPIWKGNPYIRKVVHLNHVSTNRRPLSKWGKWQEFYRTTRSAISELRDTVYDYSVDVRFSDSPMHFVLPYLKVKRKFGFGTRGFGGLLDEEFFMPDEEIHNFDLILKVLKPMGVEGDLRTVEPYFVHPALSPTELWAKMNRPVPTQKPVLIFPESGGEFRMLPIEYWAKLASRLLIESPNSLVFSGQKAFTTELYERVRNDHPVDADRLVPAVGTLNLQDIASLSEQAQVAFTLDSLPMHLCCLGCPTFSFQKNGMGVQFFPIASQPTVVVHNHQLSRDLTIDRPGFSSEYVTVFDDTVLDRALEWFRSVNTHSRITPSK</sequence>